<evidence type="ECO:0000313" key="1">
    <source>
        <dbReference type="EMBL" id="CAG8846878.1"/>
    </source>
</evidence>
<name>A0ABN7X5E5_GIGMA</name>
<organism evidence="1 2">
    <name type="scientific">Gigaspora margarita</name>
    <dbReference type="NCBI Taxonomy" id="4874"/>
    <lineage>
        <taxon>Eukaryota</taxon>
        <taxon>Fungi</taxon>
        <taxon>Fungi incertae sedis</taxon>
        <taxon>Mucoromycota</taxon>
        <taxon>Glomeromycotina</taxon>
        <taxon>Glomeromycetes</taxon>
        <taxon>Diversisporales</taxon>
        <taxon>Gigasporaceae</taxon>
        <taxon>Gigaspora</taxon>
    </lineage>
</organism>
<dbReference type="EMBL" id="CAJVQB010085291">
    <property type="protein sequence ID" value="CAG8846878.1"/>
    <property type="molecule type" value="Genomic_DNA"/>
</dbReference>
<reference evidence="1 2" key="1">
    <citation type="submission" date="2021-06" db="EMBL/GenBank/DDBJ databases">
        <authorList>
            <person name="Kallberg Y."/>
            <person name="Tangrot J."/>
            <person name="Rosling A."/>
        </authorList>
    </citation>
    <scope>NUCLEOTIDE SEQUENCE [LARGE SCALE GENOMIC DNA]</scope>
    <source>
        <strain evidence="1 2">120-4 pot B 10/14</strain>
    </source>
</reference>
<evidence type="ECO:0000313" key="2">
    <source>
        <dbReference type="Proteomes" id="UP000789901"/>
    </source>
</evidence>
<keyword evidence="2" id="KW-1185">Reference proteome</keyword>
<protein>
    <submittedName>
        <fullName evidence="1">9248_t:CDS:1</fullName>
    </submittedName>
</protein>
<accession>A0ABN7X5E5</accession>
<feature type="non-terminal residue" evidence="1">
    <location>
        <position position="1"/>
    </location>
</feature>
<feature type="non-terminal residue" evidence="1">
    <location>
        <position position="46"/>
    </location>
</feature>
<gene>
    <name evidence="1" type="ORF">GMARGA_LOCUS38385</name>
</gene>
<comment type="caution">
    <text evidence="1">The sequence shown here is derived from an EMBL/GenBank/DDBJ whole genome shotgun (WGS) entry which is preliminary data.</text>
</comment>
<sequence length="46" mass="5221">PIQPTEKETLMLVVVSSPPSACQYPIQARTIKELKLLKERIQSLEN</sequence>
<proteinExistence type="predicted"/>
<dbReference type="Proteomes" id="UP000789901">
    <property type="component" value="Unassembled WGS sequence"/>
</dbReference>